<organism evidence="4 5">
    <name type="scientific">Psychrosphaera algicola</name>
    <dbReference type="NCBI Taxonomy" id="3023714"/>
    <lineage>
        <taxon>Bacteria</taxon>
        <taxon>Pseudomonadati</taxon>
        <taxon>Pseudomonadota</taxon>
        <taxon>Gammaproteobacteria</taxon>
        <taxon>Alteromonadales</taxon>
        <taxon>Pseudoalteromonadaceae</taxon>
        <taxon>Psychrosphaera</taxon>
    </lineage>
</organism>
<dbReference type="PANTHER" id="PTHR35936:SF19">
    <property type="entry name" value="AMINO-ACID-BINDING PROTEIN YXEM-RELATED"/>
    <property type="match status" value="1"/>
</dbReference>
<name>A0ABT5F8P6_9GAMM</name>
<reference evidence="4 5" key="1">
    <citation type="submission" date="2023-01" db="EMBL/GenBank/DDBJ databases">
        <title>Psychrosphaera sp. nov., isolated from marine algae.</title>
        <authorList>
            <person name="Bayburt H."/>
            <person name="Choi B.J."/>
            <person name="Kim J.M."/>
            <person name="Choi D.G."/>
            <person name="Jeon C.O."/>
        </authorList>
    </citation>
    <scope>NUCLEOTIDE SEQUENCE [LARGE SCALE GENOMIC DNA]</scope>
    <source>
        <strain evidence="4 5">G1-22</strain>
    </source>
</reference>
<keyword evidence="2" id="KW-0732">Signal</keyword>
<accession>A0ABT5F8P6</accession>
<proteinExistence type="inferred from homology"/>
<dbReference type="Gene3D" id="3.40.190.10">
    <property type="entry name" value="Periplasmic binding protein-like II"/>
    <property type="match status" value="2"/>
</dbReference>
<dbReference type="Proteomes" id="UP001528411">
    <property type="component" value="Unassembled WGS sequence"/>
</dbReference>
<evidence type="ECO:0000259" key="3">
    <source>
        <dbReference type="Pfam" id="PF00497"/>
    </source>
</evidence>
<comment type="similarity">
    <text evidence="1">Belongs to the bacterial solute-binding protein 3 family.</text>
</comment>
<keyword evidence="5" id="KW-1185">Reference proteome</keyword>
<evidence type="ECO:0000256" key="1">
    <source>
        <dbReference type="ARBA" id="ARBA00010333"/>
    </source>
</evidence>
<protein>
    <submittedName>
        <fullName evidence="4">Transporter substrate-binding domain-containing protein</fullName>
    </submittedName>
</protein>
<sequence length="267" mass="30238">MQDEKVILQGDSFLLLLSTLPVTANADSEVTIAVFDDHDKYVLASGPYGISWRLITLAAKSQNITLVPQESSWQGSVKRLKGKKVDLVFAAFKTEERAKWGYFSKPLMSTTSSIFTLPENPINHVSEIDLNVATIGVSANSSQETIAKELGFKNIYATVTRKQLFYMLRQRRLDYLFFAVGAVNYYCMFYEDPTDRDCLKRVGGNYGGKFIHTLSLKTKKSKAIMKKLNNGLVAIKDSQEVISYFKEFNYTDQDIENWKKSLSEDVN</sequence>
<evidence type="ECO:0000313" key="5">
    <source>
        <dbReference type="Proteomes" id="UP001528411"/>
    </source>
</evidence>
<comment type="caution">
    <text evidence="4">The sequence shown here is derived from an EMBL/GenBank/DDBJ whole genome shotgun (WGS) entry which is preliminary data.</text>
</comment>
<dbReference type="EMBL" id="JAQOMS010000002">
    <property type="protein sequence ID" value="MDC2887910.1"/>
    <property type="molecule type" value="Genomic_DNA"/>
</dbReference>
<feature type="domain" description="Solute-binding protein family 3/N-terminal" evidence="3">
    <location>
        <begin position="47"/>
        <end position="241"/>
    </location>
</feature>
<dbReference type="InterPro" id="IPR001638">
    <property type="entry name" value="Solute-binding_3/MltF_N"/>
</dbReference>
<gene>
    <name evidence="4" type="ORF">PN838_02505</name>
</gene>
<dbReference type="PANTHER" id="PTHR35936">
    <property type="entry name" value="MEMBRANE-BOUND LYTIC MUREIN TRANSGLYCOSYLASE F"/>
    <property type="match status" value="1"/>
</dbReference>
<evidence type="ECO:0000313" key="4">
    <source>
        <dbReference type="EMBL" id="MDC2887910.1"/>
    </source>
</evidence>
<dbReference type="Pfam" id="PF00497">
    <property type="entry name" value="SBP_bac_3"/>
    <property type="match status" value="1"/>
</dbReference>
<dbReference type="RefSeq" id="WP_272179671.1">
    <property type="nucleotide sequence ID" value="NZ_JAQOMS010000002.1"/>
</dbReference>
<evidence type="ECO:0000256" key="2">
    <source>
        <dbReference type="ARBA" id="ARBA00022729"/>
    </source>
</evidence>
<dbReference type="SUPFAM" id="SSF53850">
    <property type="entry name" value="Periplasmic binding protein-like II"/>
    <property type="match status" value="1"/>
</dbReference>